<organism evidence="2 3">
    <name type="scientific">Corchorus capsularis</name>
    <name type="common">Jute</name>
    <dbReference type="NCBI Taxonomy" id="210143"/>
    <lineage>
        <taxon>Eukaryota</taxon>
        <taxon>Viridiplantae</taxon>
        <taxon>Streptophyta</taxon>
        <taxon>Embryophyta</taxon>
        <taxon>Tracheophyta</taxon>
        <taxon>Spermatophyta</taxon>
        <taxon>Magnoliopsida</taxon>
        <taxon>eudicotyledons</taxon>
        <taxon>Gunneridae</taxon>
        <taxon>Pentapetalae</taxon>
        <taxon>rosids</taxon>
        <taxon>malvids</taxon>
        <taxon>Malvales</taxon>
        <taxon>Malvaceae</taxon>
        <taxon>Grewioideae</taxon>
        <taxon>Apeibeae</taxon>
        <taxon>Corchorus</taxon>
    </lineage>
</organism>
<dbReference type="AlphaFoldDB" id="A0A1R3HQW2"/>
<sequence length="172" mass="19695">MSKLVEESDGNGGDKGLLGRMSTLESKLESMMDFLKQSTQAKDVIEPAKIEPVAQPVVEQRVVELFKMEVRIEIPIYDGELDPEKLNRWIKQLEEFTAAIKNQFYPLGYEEELKGKWQFLRQKKGQTVLEYTTEFRKQAMLLGVSLRGAETLAKYKAGLHYSLCTELALFNV</sequence>
<comment type="caution">
    <text evidence="2">The sequence shown here is derived from an EMBL/GenBank/DDBJ whole genome shotgun (WGS) entry which is preliminary data.</text>
</comment>
<gene>
    <name evidence="2" type="ORF">CCACVL1_17594</name>
</gene>
<proteinExistence type="predicted"/>
<evidence type="ECO:0000259" key="1">
    <source>
        <dbReference type="Pfam" id="PF03732"/>
    </source>
</evidence>
<dbReference type="EMBL" id="AWWV01011353">
    <property type="protein sequence ID" value="OMO72786.1"/>
    <property type="molecule type" value="Genomic_DNA"/>
</dbReference>
<dbReference type="Proteomes" id="UP000188268">
    <property type="component" value="Unassembled WGS sequence"/>
</dbReference>
<dbReference type="Gramene" id="OMO72786">
    <property type="protein sequence ID" value="OMO72786"/>
    <property type="gene ID" value="CCACVL1_17594"/>
</dbReference>
<dbReference type="Pfam" id="PF03732">
    <property type="entry name" value="Retrotrans_gag"/>
    <property type="match status" value="1"/>
</dbReference>
<name>A0A1R3HQW2_COCAP</name>
<accession>A0A1R3HQW2</accession>
<reference evidence="2 3" key="1">
    <citation type="submission" date="2013-09" db="EMBL/GenBank/DDBJ databases">
        <title>Corchorus capsularis genome sequencing.</title>
        <authorList>
            <person name="Alam M."/>
            <person name="Haque M.S."/>
            <person name="Islam M.S."/>
            <person name="Emdad E.M."/>
            <person name="Islam M.M."/>
            <person name="Ahmed B."/>
            <person name="Halim A."/>
            <person name="Hossen Q.M.M."/>
            <person name="Hossain M.Z."/>
            <person name="Ahmed R."/>
            <person name="Khan M.M."/>
            <person name="Islam R."/>
            <person name="Rashid M.M."/>
            <person name="Khan S.A."/>
            <person name="Rahman M.S."/>
            <person name="Alam M."/>
        </authorList>
    </citation>
    <scope>NUCLEOTIDE SEQUENCE [LARGE SCALE GENOMIC DNA]</scope>
    <source>
        <strain evidence="3">cv. CVL-1</strain>
        <tissue evidence="2">Whole seedling</tissue>
    </source>
</reference>
<protein>
    <submittedName>
        <fullName evidence="2">Retrotransposon gag protein</fullName>
    </submittedName>
</protein>
<evidence type="ECO:0000313" key="2">
    <source>
        <dbReference type="EMBL" id="OMO72786.1"/>
    </source>
</evidence>
<dbReference type="InterPro" id="IPR005162">
    <property type="entry name" value="Retrotrans_gag_dom"/>
</dbReference>
<dbReference type="OrthoDB" id="1934635at2759"/>
<evidence type="ECO:0000313" key="3">
    <source>
        <dbReference type="Proteomes" id="UP000188268"/>
    </source>
</evidence>
<feature type="domain" description="Retrotransposon gag" evidence="1">
    <location>
        <begin position="90"/>
        <end position="160"/>
    </location>
</feature>
<keyword evidence="3" id="KW-1185">Reference proteome</keyword>